<organism evidence="2 3">
    <name type="scientific">Pelosinus baikalensis</name>
    <dbReference type="NCBI Taxonomy" id="2892015"/>
    <lineage>
        <taxon>Bacteria</taxon>
        <taxon>Bacillati</taxon>
        <taxon>Bacillota</taxon>
        <taxon>Negativicutes</taxon>
        <taxon>Selenomonadales</taxon>
        <taxon>Sporomusaceae</taxon>
        <taxon>Pelosinus</taxon>
    </lineage>
</organism>
<gene>
    <name evidence="2" type="ORF">LMF89_00150</name>
</gene>
<proteinExistence type="predicted"/>
<feature type="chain" id="PRO_5046387221" evidence="1">
    <location>
        <begin position="22"/>
        <end position="174"/>
    </location>
</feature>
<dbReference type="Proteomes" id="UP001165492">
    <property type="component" value="Unassembled WGS sequence"/>
</dbReference>
<evidence type="ECO:0000256" key="1">
    <source>
        <dbReference type="SAM" id="SignalP"/>
    </source>
</evidence>
<reference evidence="2" key="1">
    <citation type="submission" date="2021-11" db="EMBL/GenBank/DDBJ databases">
        <title>Description of a new species Pelosinus isolated from the bottom sediments of Lake Baikal.</title>
        <authorList>
            <person name="Zakharyuk A."/>
        </authorList>
    </citation>
    <scope>NUCLEOTIDE SEQUENCE</scope>
    <source>
        <strain evidence="2">Bkl1</strain>
    </source>
</reference>
<sequence>MKKVLMLTLVLLLAFSNLVFAAPSESEVIASFKSYVDKEVKKALVSYETNNQMIFIIDRPQPPDWLKPPFWRIVHFTLNGEYDIDLRKNDSLIRPYIGILKIDKVNYYEDFSSKEAAEQCVSPKYRDTKHYTFSIAYQEDKWVVTKVELQYNGELKTNSIYDVLKIEPKVGYLH</sequence>
<keyword evidence="3" id="KW-1185">Reference proteome</keyword>
<protein>
    <submittedName>
        <fullName evidence="2">Uncharacterized protein</fullName>
    </submittedName>
</protein>
<comment type="caution">
    <text evidence="2">The sequence shown here is derived from an EMBL/GenBank/DDBJ whole genome shotgun (WGS) entry which is preliminary data.</text>
</comment>
<feature type="signal peptide" evidence="1">
    <location>
        <begin position="1"/>
        <end position="21"/>
    </location>
</feature>
<dbReference type="EMBL" id="JAJHJB010000001">
    <property type="protein sequence ID" value="MCC5463770.1"/>
    <property type="molecule type" value="Genomic_DNA"/>
</dbReference>
<dbReference type="RefSeq" id="WP_229533319.1">
    <property type="nucleotide sequence ID" value="NZ_JAJHJB010000001.1"/>
</dbReference>
<name>A0ABS8HKQ9_9FIRM</name>
<accession>A0ABS8HKQ9</accession>
<evidence type="ECO:0000313" key="3">
    <source>
        <dbReference type="Proteomes" id="UP001165492"/>
    </source>
</evidence>
<evidence type="ECO:0000313" key="2">
    <source>
        <dbReference type="EMBL" id="MCC5463770.1"/>
    </source>
</evidence>
<keyword evidence="1" id="KW-0732">Signal</keyword>